<proteinExistence type="predicted"/>
<accession>A0A3G3M516</accession>
<keyword evidence="3" id="KW-1185">Reference proteome</keyword>
<name>A0A3G3M516_9CAUD</name>
<evidence type="ECO:0000256" key="1">
    <source>
        <dbReference type="SAM" id="MobiDB-lite"/>
    </source>
</evidence>
<dbReference type="KEGG" id="vg:77932078"/>
<evidence type="ECO:0000313" key="2">
    <source>
        <dbReference type="EMBL" id="AYR01513.1"/>
    </source>
</evidence>
<dbReference type="GeneID" id="77932078"/>
<reference evidence="2 3" key="1">
    <citation type="submission" date="2018-09" db="EMBL/GenBank/DDBJ databases">
        <authorList>
            <person name="Rimple P.A."/>
            <person name="Stoner T.H."/>
            <person name="Garlena R.A."/>
            <person name="Russell D.A."/>
            <person name="Pope W.H."/>
            <person name="Jacobs-Sera D."/>
            <person name="Hatfull G.F."/>
        </authorList>
    </citation>
    <scope>NUCLEOTIDE SEQUENCE [LARGE SCALE GENOMIC DNA]</scope>
</reference>
<dbReference type="Pfam" id="PF19586">
    <property type="entry name" value="DUF6093"/>
    <property type="match status" value="1"/>
</dbReference>
<gene>
    <name evidence="2" type="primary">12</name>
    <name evidence="2" type="ORF">PBI_SEAHORSE_12</name>
</gene>
<dbReference type="EMBL" id="MH910041">
    <property type="protein sequence ID" value="AYR01513.1"/>
    <property type="molecule type" value="Genomic_DNA"/>
</dbReference>
<dbReference type="RefSeq" id="YP_010656198.1">
    <property type="nucleotide sequence ID" value="NC_070836.1"/>
</dbReference>
<feature type="region of interest" description="Disordered" evidence="1">
    <location>
        <begin position="57"/>
        <end position="79"/>
    </location>
</feature>
<organism evidence="2 3">
    <name type="scientific">Arthrobacter phage Seahorse</name>
    <dbReference type="NCBI Taxonomy" id="2419611"/>
    <lineage>
        <taxon>Viruses</taxon>
        <taxon>Duplodnaviria</taxon>
        <taxon>Heunggongvirae</taxon>
        <taxon>Uroviricota</taxon>
        <taxon>Caudoviricetes</taxon>
        <taxon>Seamegvirus</taxon>
        <taxon>Seamegvirus seahorse</taxon>
    </lineage>
</organism>
<dbReference type="Proteomes" id="UP000272407">
    <property type="component" value="Segment"/>
</dbReference>
<sequence>MSAADLLLRGRAKAEEQMVDTCTITRPDGATVTDPDTGEVTEGGTVIYPTAEHVAAGNPGKCKVQSKDSATASPDAGGHSFTVVSRQVHIPANAADVRDGDVVTLTSSMLNAFTVGKTYRVDGFTPDTFDTAARLPVKELTS</sequence>
<protein>
    <submittedName>
        <fullName evidence="2">Head-to-tail stopper</fullName>
    </submittedName>
</protein>
<dbReference type="InterPro" id="IPR046075">
    <property type="entry name" value="DUF6093"/>
</dbReference>
<evidence type="ECO:0000313" key="3">
    <source>
        <dbReference type="Proteomes" id="UP000272407"/>
    </source>
</evidence>